<reference evidence="2 3" key="1">
    <citation type="submission" date="2017-05" db="EMBL/GenBank/DDBJ databases">
        <title>Streptomyces alboflavus Genome sequencing and assembly.</title>
        <authorList>
            <person name="Wang Y."/>
            <person name="Du B."/>
            <person name="Ding Y."/>
            <person name="Liu H."/>
            <person name="Hou Q."/>
            <person name="Liu K."/>
            <person name="Wang C."/>
            <person name="Yao L."/>
        </authorList>
    </citation>
    <scope>NUCLEOTIDE SEQUENCE [LARGE SCALE GENOMIC DNA]</scope>
    <source>
        <strain evidence="2 3">MDJK44</strain>
    </source>
</reference>
<accession>A0A1Z1WS10</accession>
<protein>
    <submittedName>
        <fullName evidence="2">Uncharacterized protein</fullName>
    </submittedName>
</protein>
<organism evidence="2 3">
    <name type="scientific">Streptomyces alboflavus</name>
    <dbReference type="NCBI Taxonomy" id="67267"/>
    <lineage>
        <taxon>Bacteria</taxon>
        <taxon>Bacillati</taxon>
        <taxon>Actinomycetota</taxon>
        <taxon>Actinomycetes</taxon>
        <taxon>Kitasatosporales</taxon>
        <taxon>Streptomycetaceae</taxon>
        <taxon>Streptomyces</taxon>
    </lineage>
</organism>
<name>A0A1Z1WS10_9ACTN</name>
<dbReference type="EMBL" id="CP021748">
    <property type="protein sequence ID" value="ARX89220.1"/>
    <property type="molecule type" value="Genomic_DNA"/>
</dbReference>
<dbReference type="KEGG" id="salf:SMD44_08707"/>
<dbReference type="AlphaFoldDB" id="A0A1Z1WS10"/>
<keyword evidence="3" id="KW-1185">Reference proteome</keyword>
<evidence type="ECO:0000313" key="3">
    <source>
        <dbReference type="Proteomes" id="UP000195880"/>
    </source>
</evidence>
<dbReference type="Proteomes" id="UP000195880">
    <property type="component" value="Chromosome"/>
</dbReference>
<sequence length="71" mass="7349">MHDEVGLGDGLSGVEEHLSDAHLPHPEAVGDLLEDAGVGVAAQDGQFGEGLGDDLDVVAPFCSNCTRPRRP</sequence>
<evidence type="ECO:0000256" key="1">
    <source>
        <dbReference type="SAM" id="MobiDB-lite"/>
    </source>
</evidence>
<feature type="compositionally biased region" description="Basic and acidic residues" evidence="1">
    <location>
        <begin position="14"/>
        <end position="25"/>
    </location>
</feature>
<feature type="region of interest" description="Disordered" evidence="1">
    <location>
        <begin position="1"/>
        <end position="27"/>
    </location>
</feature>
<evidence type="ECO:0000313" key="2">
    <source>
        <dbReference type="EMBL" id="ARX89220.1"/>
    </source>
</evidence>
<proteinExistence type="predicted"/>
<dbReference type="RefSeq" id="WP_237307729.1">
    <property type="nucleotide sequence ID" value="NZ_CP021748.1"/>
</dbReference>
<gene>
    <name evidence="2" type="ORF">SMD44_08707</name>
</gene>